<comment type="caution">
    <text evidence="2">The sequence shown here is derived from an EMBL/GenBank/DDBJ whole genome shotgun (WGS) entry which is preliminary data.</text>
</comment>
<organism evidence="2 3">
    <name type="scientific">Anaeromyces robustus</name>
    <dbReference type="NCBI Taxonomy" id="1754192"/>
    <lineage>
        <taxon>Eukaryota</taxon>
        <taxon>Fungi</taxon>
        <taxon>Fungi incertae sedis</taxon>
        <taxon>Chytridiomycota</taxon>
        <taxon>Chytridiomycota incertae sedis</taxon>
        <taxon>Neocallimastigomycetes</taxon>
        <taxon>Neocallimastigales</taxon>
        <taxon>Neocallimastigaceae</taxon>
        <taxon>Anaeromyces</taxon>
    </lineage>
</organism>
<feature type="chain" id="PRO_5011988111" evidence="1">
    <location>
        <begin position="22"/>
        <end position="145"/>
    </location>
</feature>
<dbReference type="EMBL" id="MCFG01000068">
    <property type="protein sequence ID" value="ORX83670.1"/>
    <property type="molecule type" value="Genomic_DNA"/>
</dbReference>
<dbReference type="Proteomes" id="UP000193944">
    <property type="component" value="Unassembled WGS sequence"/>
</dbReference>
<keyword evidence="1" id="KW-0732">Signal</keyword>
<name>A0A1Y1XD19_9FUNG</name>
<proteinExistence type="predicted"/>
<gene>
    <name evidence="2" type="ORF">BCR32DRAFT_243203</name>
</gene>
<reference evidence="2 3" key="1">
    <citation type="submission" date="2016-08" db="EMBL/GenBank/DDBJ databases">
        <title>A Parts List for Fungal Cellulosomes Revealed by Comparative Genomics.</title>
        <authorList>
            <consortium name="DOE Joint Genome Institute"/>
            <person name="Haitjema C.H."/>
            <person name="Gilmore S.P."/>
            <person name="Henske J.K."/>
            <person name="Solomon K.V."/>
            <person name="De Groot R."/>
            <person name="Kuo A."/>
            <person name="Mondo S.J."/>
            <person name="Salamov A.A."/>
            <person name="Labutti K."/>
            <person name="Zhao Z."/>
            <person name="Chiniquy J."/>
            <person name="Barry K."/>
            <person name="Brewer H.M."/>
            <person name="Purvine S.O."/>
            <person name="Wright A.T."/>
            <person name="Boxma B."/>
            <person name="Van Alen T."/>
            <person name="Hackstein J.H."/>
            <person name="Baker S.E."/>
            <person name="Grigoriev I.V."/>
            <person name="O'Malley M.A."/>
        </authorList>
    </citation>
    <scope>NUCLEOTIDE SEQUENCE [LARGE SCALE GENOMIC DNA]</scope>
    <source>
        <strain evidence="2 3">S4</strain>
    </source>
</reference>
<protein>
    <submittedName>
        <fullName evidence="2">Uncharacterized protein</fullName>
    </submittedName>
</protein>
<evidence type="ECO:0000256" key="1">
    <source>
        <dbReference type="SAM" id="SignalP"/>
    </source>
</evidence>
<evidence type="ECO:0000313" key="3">
    <source>
        <dbReference type="Proteomes" id="UP000193944"/>
    </source>
</evidence>
<keyword evidence="3" id="KW-1185">Reference proteome</keyword>
<dbReference type="AlphaFoldDB" id="A0A1Y1XD19"/>
<feature type="signal peptide" evidence="1">
    <location>
        <begin position="1"/>
        <end position="21"/>
    </location>
</feature>
<reference evidence="2 3" key="2">
    <citation type="submission" date="2016-08" db="EMBL/GenBank/DDBJ databases">
        <title>Pervasive Adenine N6-methylation of Active Genes in Fungi.</title>
        <authorList>
            <consortium name="DOE Joint Genome Institute"/>
            <person name="Mondo S.J."/>
            <person name="Dannebaum R.O."/>
            <person name="Kuo R.C."/>
            <person name="Labutti K."/>
            <person name="Haridas S."/>
            <person name="Kuo A."/>
            <person name="Salamov A."/>
            <person name="Ahrendt S.R."/>
            <person name="Lipzen A."/>
            <person name="Sullivan W."/>
            <person name="Andreopoulos W.B."/>
            <person name="Clum A."/>
            <person name="Lindquist E."/>
            <person name="Daum C."/>
            <person name="Ramamoorthy G.K."/>
            <person name="Gryganskyi A."/>
            <person name="Culley D."/>
            <person name="Magnuson J.K."/>
            <person name="James T.Y."/>
            <person name="O'Malley M.A."/>
            <person name="Stajich J.E."/>
            <person name="Spatafora J.W."/>
            <person name="Visel A."/>
            <person name="Grigoriev I.V."/>
        </authorList>
    </citation>
    <scope>NUCLEOTIDE SEQUENCE [LARGE SCALE GENOMIC DNA]</scope>
    <source>
        <strain evidence="2 3">S4</strain>
    </source>
</reference>
<evidence type="ECO:0000313" key="2">
    <source>
        <dbReference type="EMBL" id="ORX83670.1"/>
    </source>
</evidence>
<accession>A0A1Y1XD19</accession>
<sequence>MKFIYLYCFIISTFLFSGVISVVDNVDRRCVERVNAKMRLYYYNEDRKYCSLYCNLKRTFITKYCATTNLNNRNGERDTCYKANQKCKWGSTNFCEECIINVYKEIRDTARSSDFGLLYNNIEAVSQGRSFPRYECFCTARSQED</sequence>